<sequence>MPDLSIHVMLLLRLIWSLKFMIFGSKMKHIGGKDLGCNGYRKEIEIPNFLIYRLYNNVNKIVLIAFNLLRVVQLSGTLSLLFLFRTSFKIFISPSLYTVVIKFSP</sequence>
<keyword evidence="2" id="KW-1185">Reference proteome</keyword>
<evidence type="ECO:0000313" key="2">
    <source>
        <dbReference type="Proteomes" id="UP000091857"/>
    </source>
</evidence>
<gene>
    <name evidence="1" type="ORF">MANES_08G076048v8</name>
</gene>
<reference evidence="2" key="1">
    <citation type="journal article" date="2016" name="Nat. Biotechnol.">
        <title>Sequencing wild and cultivated cassava and related species reveals extensive interspecific hybridization and genetic diversity.</title>
        <authorList>
            <person name="Bredeson J.V."/>
            <person name="Lyons J.B."/>
            <person name="Prochnik S.E."/>
            <person name="Wu G.A."/>
            <person name="Ha C.M."/>
            <person name="Edsinger-Gonzales E."/>
            <person name="Grimwood J."/>
            <person name="Schmutz J."/>
            <person name="Rabbi I.Y."/>
            <person name="Egesi C."/>
            <person name="Nauluvula P."/>
            <person name="Lebot V."/>
            <person name="Ndunguru J."/>
            <person name="Mkamilo G."/>
            <person name="Bart R.S."/>
            <person name="Setter T.L."/>
            <person name="Gleadow R.M."/>
            <person name="Kulakow P."/>
            <person name="Ferguson M.E."/>
            <person name="Rounsley S."/>
            <person name="Rokhsar D.S."/>
        </authorList>
    </citation>
    <scope>NUCLEOTIDE SEQUENCE [LARGE SCALE GENOMIC DNA]</scope>
    <source>
        <strain evidence="2">cv. AM560-2</strain>
    </source>
</reference>
<accession>A0ACB7H949</accession>
<proteinExistence type="predicted"/>
<comment type="caution">
    <text evidence="1">The sequence shown here is derived from an EMBL/GenBank/DDBJ whole genome shotgun (WGS) entry which is preliminary data.</text>
</comment>
<protein>
    <submittedName>
        <fullName evidence="1">Uncharacterized protein</fullName>
    </submittedName>
</protein>
<dbReference type="Proteomes" id="UP000091857">
    <property type="component" value="Chromosome 8"/>
</dbReference>
<name>A0ACB7H949_MANES</name>
<evidence type="ECO:0000313" key="1">
    <source>
        <dbReference type="EMBL" id="KAG8649213.1"/>
    </source>
</evidence>
<organism evidence="1 2">
    <name type="scientific">Manihot esculenta</name>
    <name type="common">Cassava</name>
    <name type="synonym">Jatropha manihot</name>
    <dbReference type="NCBI Taxonomy" id="3983"/>
    <lineage>
        <taxon>Eukaryota</taxon>
        <taxon>Viridiplantae</taxon>
        <taxon>Streptophyta</taxon>
        <taxon>Embryophyta</taxon>
        <taxon>Tracheophyta</taxon>
        <taxon>Spermatophyta</taxon>
        <taxon>Magnoliopsida</taxon>
        <taxon>eudicotyledons</taxon>
        <taxon>Gunneridae</taxon>
        <taxon>Pentapetalae</taxon>
        <taxon>rosids</taxon>
        <taxon>fabids</taxon>
        <taxon>Malpighiales</taxon>
        <taxon>Euphorbiaceae</taxon>
        <taxon>Crotonoideae</taxon>
        <taxon>Manihoteae</taxon>
        <taxon>Manihot</taxon>
    </lineage>
</organism>
<dbReference type="EMBL" id="CM004394">
    <property type="protein sequence ID" value="KAG8649213.1"/>
    <property type="molecule type" value="Genomic_DNA"/>
</dbReference>